<dbReference type="AlphaFoldDB" id="A0A8J2V9Y9"/>
<evidence type="ECO:0000259" key="2">
    <source>
        <dbReference type="Pfam" id="PF01557"/>
    </source>
</evidence>
<dbReference type="GO" id="GO:0005737">
    <property type="term" value="C:cytoplasm"/>
    <property type="evidence" value="ECO:0007669"/>
    <property type="project" value="TreeGrafter"/>
</dbReference>
<accession>A0A8J2V9Y9</accession>
<gene>
    <name evidence="3" type="primary">mhpD</name>
    <name evidence="3" type="ORF">GCM10011312_18290</name>
</gene>
<dbReference type="InterPro" id="IPR011234">
    <property type="entry name" value="Fumarylacetoacetase-like_C"/>
</dbReference>
<dbReference type="GO" id="GO:0008684">
    <property type="term" value="F:2-oxopent-4-enoate hydratase activity"/>
    <property type="evidence" value="ECO:0007669"/>
    <property type="project" value="TreeGrafter"/>
</dbReference>
<reference evidence="3" key="2">
    <citation type="submission" date="2020-09" db="EMBL/GenBank/DDBJ databases">
        <authorList>
            <person name="Sun Q."/>
            <person name="Zhou Y."/>
        </authorList>
    </citation>
    <scope>NUCLEOTIDE SEQUENCE</scope>
    <source>
        <strain evidence="3">CGMCC 1.12924</strain>
    </source>
</reference>
<feature type="domain" description="Fumarylacetoacetase-like C-terminal" evidence="2">
    <location>
        <begin position="83"/>
        <end position="254"/>
    </location>
</feature>
<name>A0A8J2V9Y9_9FLAO</name>
<dbReference type="Pfam" id="PF01557">
    <property type="entry name" value="FAA_hydrolase"/>
    <property type="match status" value="1"/>
</dbReference>
<dbReference type="Gene3D" id="3.90.850.10">
    <property type="entry name" value="Fumarylacetoacetase-like, C-terminal domain"/>
    <property type="match status" value="1"/>
</dbReference>
<protein>
    <submittedName>
        <fullName evidence="3">2-keto-4-pentenoate hydratase</fullName>
    </submittedName>
</protein>
<organism evidence="3 4">
    <name type="scientific">Planktosalinus lacus</name>
    <dbReference type="NCBI Taxonomy" id="1526573"/>
    <lineage>
        <taxon>Bacteria</taxon>
        <taxon>Pseudomonadati</taxon>
        <taxon>Bacteroidota</taxon>
        <taxon>Flavobacteriia</taxon>
        <taxon>Flavobacteriales</taxon>
        <taxon>Flavobacteriaceae</taxon>
        <taxon>Planktosalinus</taxon>
    </lineage>
</organism>
<reference evidence="3" key="1">
    <citation type="journal article" date="2014" name="Int. J. Syst. Evol. Microbiol.">
        <title>Complete genome sequence of Corynebacterium casei LMG S-19264T (=DSM 44701T), isolated from a smear-ripened cheese.</title>
        <authorList>
            <consortium name="US DOE Joint Genome Institute (JGI-PGF)"/>
            <person name="Walter F."/>
            <person name="Albersmeier A."/>
            <person name="Kalinowski J."/>
            <person name="Ruckert C."/>
        </authorList>
    </citation>
    <scope>NUCLEOTIDE SEQUENCE</scope>
    <source>
        <strain evidence="3">CGMCC 1.12924</strain>
    </source>
</reference>
<dbReference type="SUPFAM" id="SSF56529">
    <property type="entry name" value="FAH"/>
    <property type="match status" value="1"/>
</dbReference>
<keyword evidence="4" id="KW-1185">Reference proteome</keyword>
<dbReference type="RefSeq" id="WP_188441774.1">
    <property type="nucleotide sequence ID" value="NZ_BMGK01000007.1"/>
</dbReference>
<dbReference type="InterPro" id="IPR050772">
    <property type="entry name" value="Hydratase-Decarb/MhpD_sf"/>
</dbReference>
<dbReference type="Proteomes" id="UP000652231">
    <property type="component" value="Unassembled WGS sequence"/>
</dbReference>
<dbReference type="PANTHER" id="PTHR30143:SF0">
    <property type="entry name" value="2-KETO-4-PENTENOATE HYDRATASE"/>
    <property type="match status" value="1"/>
</dbReference>
<evidence type="ECO:0000313" key="4">
    <source>
        <dbReference type="Proteomes" id="UP000652231"/>
    </source>
</evidence>
<keyword evidence="1" id="KW-0456">Lyase</keyword>
<dbReference type="InterPro" id="IPR036663">
    <property type="entry name" value="Fumarylacetoacetase_C_sf"/>
</dbReference>
<evidence type="ECO:0000313" key="3">
    <source>
        <dbReference type="EMBL" id="GGD94936.1"/>
    </source>
</evidence>
<dbReference type="PANTHER" id="PTHR30143">
    <property type="entry name" value="ACID HYDRATASE"/>
    <property type="match status" value="1"/>
</dbReference>
<proteinExistence type="predicted"/>
<evidence type="ECO:0000256" key="1">
    <source>
        <dbReference type="ARBA" id="ARBA00023239"/>
    </source>
</evidence>
<sequence>MRLIKEAARQLQQAAHSKIPCTPIRELIGESNQELAYEVQNYLTQERLNLGAKIIGKKIGLTSEKVQQQLGVNQPDYGILFDDMQIPNGGSISVKQLMQPKAEAEIAFVLKNKINRTHPSVKELVEAIDYIVGAIEIVGSRIAHWDIKITDTIADNASASHFILGDVKKQLNDIDIIGCEMQLFKNNHLVSEGCGSACLGSPLIALQWLAKKMSSLGSPLNAGDIILSGALGPMVEIKEEDNFKATIEGLGDINISFTK</sequence>
<dbReference type="EMBL" id="BMGK01000007">
    <property type="protein sequence ID" value="GGD94936.1"/>
    <property type="molecule type" value="Genomic_DNA"/>
</dbReference>
<comment type="caution">
    <text evidence="3">The sequence shown here is derived from an EMBL/GenBank/DDBJ whole genome shotgun (WGS) entry which is preliminary data.</text>
</comment>